<evidence type="ECO:0000313" key="1">
    <source>
        <dbReference type="EMBL" id="KAF0532037.1"/>
    </source>
</evidence>
<accession>A0A8H4EQ39</accession>
<proteinExistence type="predicted"/>
<dbReference type="AlphaFoldDB" id="A0A8H4EQ39"/>
<gene>
    <name evidence="1" type="ORF">F8M41_011478</name>
</gene>
<sequence>MPLFNKKSSEIHAKLVIDKGDQAISLCTINNWIAAFRADNENVGDKPHSGYFCKPTTPEVIAKVKNWSLITLILLLEDC</sequence>
<organism evidence="1 2">
    <name type="scientific">Gigaspora margarita</name>
    <dbReference type="NCBI Taxonomy" id="4874"/>
    <lineage>
        <taxon>Eukaryota</taxon>
        <taxon>Fungi</taxon>
        <taxon>Fungi incertae sedis</taxon>
        <taxon>Mucoromycota</taxon>
        <taxon>Glomeromycotina</taxon>
        <taxon>Glomeromycetes</taxon>
        <taxon>Diversisporales</taxon>
        <taxon>Gigasporaceae</taxon>
        <taxon>Gigaspora</taxon>
    </lineage>
</organism>
<protein>
    <recommendedName>
        <fullName evidence="3">Transposase</fullName>
    </recommendedName>
</protein>
<evidence type="ECO:0000313" key="2">
    <source>
        <dbReference type="Proteomes" id="UP000439903"/>
    </source>
</evidence>
<reference evidence="1 2" key="1">
    <citation type="journal article" date="2019" name="Environ. Microbiol.">
        <title>At the nexus of three kingdoms: the genome of the mycorrhizal fungus Gigaspora margarita provides insights into plant, endobacterial and fungal interactions.</title>
        <authorList>
            <person name="Venice F."/>
            <person name="Ghignone S."/>
            <person name="Salvioli di Fossalunga A."/>
            <person name="Amselem J."/>
            <person name="Novero M."/>
            <person name="Xianan X."/>
            <person name="Sedzielewska Toro K."/>
            <person name="Morin E."/>
            <person name="Lipzen A."/>
            <person name="Grigoriev I.V."/>
            <person name="Henrissat B."/>
            <person name="Martin F.M."/>
            <person name="Bonfante P."/>
        </authorList>
    </citation>
    <scope>NUCLEOTIDE SEQUENCE [LARGE SCALE GENOMIC DNA]</scope>
    <source>
        <strain evidence="1 2">BEG34</strain>
    </source>
</reference>
<dbReference type="OrthoDB" id="10533700at2759"/>
<dbReference type="Proteomes" id="UP000439903">
    <property type="component" value="Unassembled WGS sequence"/>
</dbReference>
<evidence type="ECO:0008006" key="3">
    <source>
        <dbReference type="Google" id="ProtNLM"/>
    </source>
</evidence>
<keyword evidence="2" id="KW-1185">Reference proteome</keyword>
<dbReference type="EMBL" id="WTPW01000236">
    <property type="protein sequence ID" value="KAF0532037.1"/>
    <property type="molecule type" value="Genomic_DNA"/>
</dbReference>
<comment type="caution">
    <text evidence="1">The sequence shown here is derived from an EMBL/GenBank/DDBJ whole genome shotgun (WGS) entry which is preliminary data.</text>
</comment>
<name>A0A8H4EQ39_GIGMA</name>